<reference evidence="7 8" key="1">
    <citation type="submission" date="2018-02" db="EMBL/GenBank/DDBJ databases">
        <title>Draft genome sequences of Elsinoe sp., causing black scab on jojoba.</title>
        <authorList>
            <person name="Stodart B."/>
            <person name="Jeffress S."/>
            <person name="Ash G."/>
            <person name="Arun Chinnappa K."/>
        </authorList>
    </citation>
    <scope>NUCLEOTIDE SEQUENCE [LARGE SCALE GENOMIC DNA]</scope>
    <source>
        <strain evidence="7 8">Hillstone_2</strain>
    </source>
</reference>
<keyword evidence="5" id="KW-0539">Nucleus</keyword>
<accession>A0A4U7AVI9</accession>
<feature type="compositionally biased region" description="Polar residues" evidence="6">
    <location>
        <begin position="23"/>
        <end position="32"/>
    </location>
</feature>
<keyword evidence="4" id="KW-0804">Transcription</keyword>
<feature type="compositionally biased region" description="Acidic residues" evidence="6">
    <location>
        <begin position="97"/>
        <end position="106"/>
    </location>
</feature>
<dbReference type="GO" id="GO:0010468">
    <property type="term" value="P:regulation of gene expression"/>
    <property type="evidence" value="ECO:0007669"/>
    <property type="project" value="UniProtKB-ARBA"/>
</dbReference>
<evidence type="ECO:0000256" key="1">
    <source>
        <dbReference type="ARBA" id="ARBA00004123"/>
    </source>
</evidence>
<name>A0A4U7AVI9_9PEZI</name>
<feature type="region of interest" description="Disordered" evidence="6">
    <location>
        <begin position="548"/>
        <end position="569"/>
    </location>
</feature>
<evidence type="ECO:0000313" key="8">
    <source>
        <dbReference type="Proteomes" id="UP000308133"/>
    </source>
</evidence>
<feature type="compositionally biased region" description="Acidic residues" evidence="6">
    <location>
        <begin position="233"/>
        <end position="245"/>
    </location>
</feature>
<dbReference type="SMART" id="SM01401">
    <property type="entry name" value="Sds3"/>
    <property type="match status" value="1"/>
</dbReference>
<evidence type="ECO:0000256" key="3">
    <source>
        <dbReference type="ARBA" id="ARBA00023015"/>
    </source>
</evidence>
<evidence type="ECO:0000313" key="7">
    <source>
        <dbReference type="EMBL" id="TKX22463.1"/>
    </source>
</evidence>
<dbReference type="InterPro" id="IPR013907">
    <property type="entry name" value="Sds3"/>
</dbReference>
<feature type="region of interest" description="Disordered" evidence="6">
    <location>
        <begin position="594"/>
        <end position="691"/>
    </location>
</feature>
<evidence type="ECO:0000256" key="2">
    <source>
        <dbReference type="ARBA" id="ARBA00022491"/>
    </source>
</evidence>
<feature type="compositionally biased region" description="Basic and acidic residues" evidence="6">
    <location>
        <begin position="80"/>
        <end position="91"/>
    </location>
</feature>
<proteinExistence type="predicted"/>
<dbReference type="Pfam" id="PF08598">
    <property type="entry name" value="Sds3"/>
    <property type="match status" value="1"/>
</dbReference>
<gene>
    <name evidence="7" type="ORF">C1H76_5245</name>
</gene>
<feature type="compositionally biased region" description="Basic and acidic residues" evidence="6">
    <location>
        <begin position="128"/>
        <end position="142"/>
    </location>
</feature>
<dbReference type="PANTHER" id="PTHR21964">
    <property type="entry name" value="BREAST CANCER METASTASIS-SUPPRESSOR 1"/>
    <property type="match status" value="1"/>
</dbReference>
<dbReference type="GO" id="GO:0005654">
    <property type="term" value="C:nucleoplasm"/>
    <property type="evidence" value="ECO:0007669"/>
    <property type="project" value="UniProtKB-ARBA"/>
</dbReference>
<dbReference type="Proteomes" id="UP000308133">
    <property type="component" value="Unassembled WGS sequence"/>
</dbReference>
<feature type="compositionally biased region" description="Basic and acidic residues" evidence="6">
    <location>
        <begin position="11"/>
        <end position="22"/>
    </location>
</feature>
<feature type="compositionally biased region" description="Basic residues" evidence="6">
    <location>
        <begin position="259"/>
        <end position="277"/>
    </location>
</feature>
<dbReference type="AlphaFoldDB" id="A0A4U7AVI9"/>
<sequence length="709" mass="76819">MLAAAAAGRSNEQHPPPHDSIHRPSTANSFKSPKSPHDGRNSTPSISPLSNASKTHNDSANDPVEPITNGAQIHVPDQSGVDHDDGRRDRSSSLSDIEGDFDDQEQDQSGSEDGLTPIGGDENDSEAETERIKPTPQKENRTLKGITKTPLDALREDATSDNDSVGTLEDRDSSRIPTSLAGRKRKRPQPRNASSFAQSDESDSESALVNRREYKKSATESGLQLSTNGDRTELDEVIGDEAGLEDGDHVPLPEVHSPTKSHKHGKGKAQGKSHKKRQDPVPVEEDAVEADEAGENGDEDEDDSADAADPAELAIREQALHNFQLLAEQFAALRSSIHSEKIAEAEAELAQLQQPHPIHPEFIRQLQAVTARRDTKIQQEMKLHEYKKETLRHSTLASRAQLLSQYMQDAREVRERILYELGKQWYDIQKERRAMQADDLDSFGQVFSTKRSVQVRQQAKYNTEVSILSGIAKYVGFPAAPEIVGMPPKDIHDDMKAIRAKLPPKATPYSVQKFGPAVFGPAMPTPTTDPTSDNIAQKEFLEQTPWANPRHPVHAQSRTPSAFGHHGLANHSSPVYGMLGRQTSAFATPQIGAEKMSGSEARPPDSNETVGIPSDPPSSVQPAPPTADRIRLIPYGHGGDTSPTAHVKRAGPVGTKRDFSGLSSASTIDAPADGSVLGEGRTPGMSLGAVPPTQVFATSSLHGQGQESH</sequence>
<evidence type="ECO:0000256" key="4">
    <source>
        <dbReference type="ARBA" id="ARBA00023163"/>
    </source>
</evidence>
<keyword evidence="2" id="KW-0678">Repressor</keyword>
<evidence type="ECO:0000256" key="5">
    <source>
        <dbReference type="ARBA" id="ARBA00023242"/>
    </source>
</evidence>
<feature type="compositionally biased region" description="Polar residues" evidence="6">
    <location>
        <begin position="41"/>
        <end position="60"/>
    </location>
</feature>
<comment type="subcellular location">
    <subcellularLocation>
        <location evidence="1">Nucleus</location>
    </subcellularLocation>
</comment>
<evidence type="ECO:0008006" key="9">
    <source>
        <dbReference type="Google" id="ProtNLM"/>
    </source>
</evidence>
<keyword evidence="3" id="KW-0805">Transcription regulation</keyword>
<feature type="compositionally biased region" description="Polar residues" evidence="6">
    <location>
        <begin position="219"/>
        <end position="229"/>
    </location>
</feature>
<evidence type="ECO:0000256" key="6">
    <source>
        <dbReference type="SAM" id="MobiDB-lite"/>
    </source>
</evidence>
<feature type="region of interest" description="Disordered" evidence="6">
    <location>
        <begin position="1"/>
        <end position="307"/>
    </location>
</feature>
<feature type="compositionally biased region" description="Acidic residues" evidence="6">
    <location>
        <begin position="282"/>
        <end position="306"/>
    </location>
</feature>
<comment type="caution">
    <text evidence="7">The sequence shown here is derived from an EMBL/GenBank/DDBJ whole genome shotgun (WGS) entry which is preliminary data.</text>
</comment>
<protein>
    <recommendedName>
        <fullName evidence="9">Transcriptional regulatory protein DEP1</fullName>
    </recommendedName>
</protein>
<dbReference type="EMBL" id="PTQR01000066">
    <property type="protein sequence ID" value="TKX22463.1"/>
    <property type="molecule type" value="Genomic_DNA"/>
</dbReference>
<organism evidence="7 8">
    <name type="scientific">Elsinoe australis</name>
    <dbReference type="NCBI Taxonomy" id="40998"/>
    <lineage>
        <taxon>Eukaryota</taxon>
        <taxon>Fungi</taxon>
        <taxon>Dikarya</taxon>
        <taxon>Ascomycota</taxon>
        <taxon>Pezizomycotina</taxon>
        <taxon>Dothideomycetes</taxon>
        <taxon>Dothideomycetidae</taxon>
        <taxon>Myriangiales</taxon>
        <taxon>Elsinoaceae</taxon>
        <taxon>Elsinoe</taxon>
    </lineage>
</organism>